<name>A0A9X4JT19_9FIRM</name>
<organism evidence="3 4">
    <name type="scientific">Pelotomaculum isophthalicicum JI</name>
    <dbReference type="NCBI Taxonomy" id="947010"/>
    <lineage>
        <taxon>Bacteria</taxon>
        <taxon>Bacillati</taxon>
        <taxon>Bacillota</taxon>
        <taxon>Clostridia</taxon>
        <taxon>Eubacteriales</taxon>
        <taxon>Desulfotomaculaceae</taxon>
        <taxon>Pelotomaculum</taxon>
    </lineage>
</organism>
<evidence type="ECO:0000259" key="2">
    <source>
        <dbReference type="Pfam" id="PF07238"/>
    </source>
</evidence>
<protein>
    <submittedName>
        <fullName evidence="3">PilZ domain-containing protein</fullName>
    </submittedName>
</protein>
<proteinExistence type="predicted"/>
<gene>
    <name evidence="3" type="ORF">L7E55_06155</name>
</gene>
<dbReference type="GO" id="GO:0035438">
    <property type="term" value="F:cyclic-di-GMP binding"/>
    <property type="evidence" value="ECO:0007669"/>
    <property type="project" value="InterPro"/>
</dbReference>
<dbReference type="AlphaFoldDB" id="A0A9X4JT19"/>
<evidence type="ECO:0000313" key="4">
    <source>
        <dbReference type="Proteomes" id="UP001154312"/>
    </source>
</evidence>
<comment type="caution">
    <text evidence="3">The sequence shown here is derived from an EMBL/GenBank/DDBJ whole genome shotgun (WGS) entry which is preliminary data.</text>
</comment>
<dbReference type="Proteomes" id="UP001154312">
    <property type="component" value="Unassembled WGS sequence"/>
</dbReference>
<sequence>MFSNIKRVSLLLAALFATVVFWGTTPVTPACGSMGYDGYAWKLTQAFGDAMNDMIMQNQQYLWLWLALIILLLGLIVFRYRTMKRVNNQNIWTAGTAAGSSTQRDWMRLSIEQEVLYAREEDDKYKRAKVINMSGGGLLFATREELQKDDELEIILELSYGEELNLKGRVVRVTEDSGGDDKKQFMIGLQFLNIKKGEQDKIVRKILQEQQESVLEERRKSKGECILCGKPLPEGDKGVKLYCPKCSAYDNE</sequence>
<dbReference type="EMBL" id="JAKOAV010000008">
    <property type="protein sequence ID" value="MDF9407944.1"/>
    <property type="molecule type" value="Genomic_DNA"/>
</dbReference>
<feature type="transmembrane region" description="Helical" evidence="1">
    <location>
        <begin position="61"/>
        <end position="80"/>
    </location>
</feature>
<keyword evidence="4" id="KW-1185">Reference proteome</keyword>
<evidence type="ECO:0000256" key="1">
    <source>
        <dbReference type="SAM" id="Phobius"/>
    </source>
</evidence>
<dbReference type="InterPro" id="IPR009875">
    <property type="entry name" value="PilZ_domain"/>
</dbReference>
<evidence type="ECO:0000313" key="3">
    <source>
        <dbReference type="EMBL" id="MDF9407944.1"/>
    </source>
</evidence>
<dbReference type="Pfam" id="PF07238">
    <property type="entry name" value="PilZ"/>
    <property type="match status" value="1"/>
</dbReference>
<keyword evidence="1" id="KW-1133">Transmembrane helix</keyword>
<keyword evidence="1" id="KW-0472">Membrane</keyword>
<reference evidence="3" key="1">
    <citation type="submission" date="2022-02" db="EMBL/GenBank/DDBJ databases">
        <authorList>
            <person name="Leng L."/>
        </authorList>
    </citation>
    <scope>NUCLEOTIDE SEQUENCE</scope>
    <source>
        <strain evidence="3">JI</strain>
    </source>
</reference>
<dbReference type="RefSeq" id="WP_277443199.1">
    <property type="nucleotide sequence ID" value="NZ_JAKOAV010000008.1"/>
</dbReference>
<accession>A0A9X4JT19</accession>
<dbReference type="Gene3D" id="2.40.10.220">
    <property type="entry name" value="predicted glycosyltransferase like domains"/>
    <property type="match status" value="1"/>
</dbReference>
<keyword evidence="1" id="KW-0812">Transmembrane</keyword>
<feature type="domain" description="PilZ" evidence="2">
    <location>
        <begin position="120"/>
        <end position="207"/>
    </location>
</feature>
<dbReference type="SUPFAM" id="SSF141371">
    <property type="entry name" value="PilZ domain-like"/>
    <property type="match status" value="1"/>
</dbReference>